<reference evidence="1 2" key="1">
    <citation type="submission" date="2019-01" db="EMBL/GenBank/DDBJ databases">
        <title>Ktedonosporobacter rubrisoli SCAWS-G2.</title>
        <authorList>
            <person name="Huang Y."/>
            <person name="Yan B."/>
        </authorList>
    </citation>
    <scope>NUCLEOTIDE SEQUENCE [LARGE SCALE GENOMIC DNA]</scope>
    <source>
        <strain evidence="1 2">SCAWS-G2</strain>
    </source>
</reference>
<accession>A0A4P6JK20</accession>
<sequence length="85" mass="9211">MDMPTTLRSLAVAAVIFSYGDVCARVKDSYLAKHCVSAIDLSAIIVVLKAAVGLSPGLWRNALSERVQQMVKRAEFAKQGISMIE</sequence>
<dbReference type="EMBL" id="CP035758">
    <property type="protein sequence ID" value="QBD75488.1"/>
    <property type="molecule type" value="Genomic_DNA"/>
</dbReference>
<proteinExistence type="predicted"/>
<dbReference type="KEGG" id="kbs:EPA93_05510"/>
<dbReference type="RefSeq" id="WP_129886086.1">
    <property type="nucleotide sequence ID" value="NZ_CP035758.1"/>
</dbReference>
<evidence type="ECO:0000313" key="2">
    <source>
        <dbReference type="Proteomes" id="UP000290365"/>
    </source>
</evidence>
<dbReference type="Proteomes" id="UP000290365">
    <property type="component" value="Chromosome"/>
</dbReference>
<protein>
    <submittedName>
        <fullName evidence="1">Uncharacterized protein</fullName>
    </submittedName>
</protein>
<gene>
    <name evidence="1" type="ORF">EPA93_05510</name>
</gene>
<organism evidence="1 2">
    <name type="scientific">Ktedonosporobacter rubrisoli</name>
    <dbReference type="NCBI Taxonomy" id="2509675"/>
    <lineage>
        <taxon>Bacteria</taxon>
        <taxon>Bacillati</taxon>
        <taxon>Chloroflexota</taxon>
        <taxon>Ktedonobacteria</taxon>
        <taxon>Ktedonobacterales</taxon>
        <taxon>Ktedonosporobacteraceae</taxon>
        <taxon>Ktedonosporobacter</taxon>
    </lineage>
</organism>
<evidence type="ECO:0000313" key="1">
    <source>
        <dbReference type="EMBL" id="QBD75488.1"/>
    </source>
</evidence>
<keyword evidence="2" id="KW-1185">Reference proteome</keyword>
<name>A0A4P6JK20_KTERU</name>
<dbReference type="AlphaFoldDB" id="A0A4P6JK20"/>